<keyword evidence="8" id="KW-0175">Coiled coil</keyword>
<dbReference type="AlphaFoldDB" id="A0A8H3U521"/>
<evidence type="ECO:0000256" key="2">
    <source>
        <dbReference type="ARBA" id="ARBA00022679"/>
    </source>
</evidence>
<keyword evidence="5" id="KW-0863">Zinc-finger</keyword>
<accession>A0A8H3U521</accession>
<dbReference type="Gene3D" id="3.30.40.10">
    <property type="entry name" value="Zinc/RING finger domain, C3HC4 (zinc finger)"/>
    <property type="match status" value="1"/>
</dbReference>
<feature type="region of interest" description="Disordered" evidence="9">
    <location>
        <begin position="456"/>
        <end position="486"/>
    </location>
</feature>
<dbReference type="PROSITE" id="PS51873">
    <property type="entry name" value="TRIAD"/>
    <property type="match status" value="1"/>
</dbReference>
<evidence type="ECO:0000256" key="9">
    <source>
        <dbReference type="SAM" id="MobiDB-lite"/>
    </source>
</evidence>
<organism evidence="11 12">
    <name type="scientific">Venturia inaequalis</name>
    <name type="common">Apple scab fungus</name>
    <dbReference type="NCBI Taxonomy" id="5025"/>
    <lineage>
        <taxon>Eukaryota</taxon>
        <taxon>Fungi</taxon>
        <taxon>Dikarya</taxon>
        <taxon>Ascomycota</taxon>
        <taxon>Pezizomycotina</taxon>
        <taxon>Dothideomycetes</taxon>
        <taxon>Pleosporomycetidae</taxon>
        <taxon>Venturiales</taxon>
        <taxon>Venturiaceae</taxon>
        <taxon>Venturia</taxon>
    </lineage>
</organism>
<evidence type="ECO:0000256" key="1">
    <source>
        <dbReference type="ARBA" id="ARBA00004906"/>
    </source>
</evidence>
<feature type="coiled-coil region" evidence="8">
    <location>
        <begin position="249"/>
        <end position="284"/>
    </location>
</feature>
<dbReference type="PANTHER" id="PTHR22770">
    <property type="entry name" value="UBIQUITIN CONJUGATING ENZYME 7 INTERACTING PROTEIN-RELATED"/>
    <property type="match status" value="1"/>
</dbReference>
<keyword evidence="4" id="KW-0677">Repeat</keyword>
<evidence type="ECO:0000256" key="3">
    <source>
        <dbReference type="ARBA" id="ARBA00022723"/>
    </source>
</evidence>
<keyword evidence="7" id="KW-0862">Zinc</keyword>
<evidence type="ECO:0000256" key="4">
    <source>
        <dbReference type="ARBA" id="ARBA00022737"/>
    </source>
</evidence>
<name>A0A8H3U521_VENIN</name>
<dbReference type="Pfam" id="PF26200">
    <property type="entry name" value="Rcat_RNF216"/>
    <property type="match status" value="1"/>
</dbReference>
<dbReference type="InterPro" id="IPR013083">
    <property type="entry name" value="Znf_RING/FYVE/PHD"/>
</dbReference>
<feature type="compositionally biased region" description="Basic and acidic residues" evidence="9">
    <location>
        <begin position="477"/>
        <end position="486"/>
    </location>
</feature>
<keyword evidence="2" id="KW-0808">Transferase</keyword>
<feature type="region of interest" description="Disordered" evidence="9">
    <location>
        <begin position="1"/>
        <end position="28"/>
    </location>
</feature>
<dbReference type="InterPro" id="IPR047545">
    <property type="entry name" value="BRcat_RBR_RNF216"/>
</dbReference>
<sequence length="572" mass="66040">MFEEIERARKKAEAKQSLQKKETEQRMKEAEAREVSAYKGNLVECDICAEDRPPNRMAGCDTKDQHTYCFACVKTHIETILGDGKYVAVCMESGCKGRYPRQVLKLLLDKTLIARMERLQQNADLKGIKGIEECPLCNFKAMCDTPLRFDCRNPECLMSSCLKCKAETHPGLSCAEYANKKNEDEGGDKGMRLRHLVEEAMSEALMRRCPQCGTPFTKDQGCNKMICPAFTFAVPHKSISCTSDHEDVLNSTRQKLATMQKAVKQAEEEAKEKVKRENPEVTDEDLKFAMSDQVKEDDKHRLARENRALRGEGWHFGMPIEGEDEDMEEEMFDMWEMGRMRNRPFQMRRPVDHFFRDDMADPFNQDFNLDERFDGGILGQRNPFHGDFLRDPILEAPLRRQRPRREEPNFNRVRFAPPLANIIRQQHFLEDDMADLFDEDLVLDQRFDGDILGLRHPFNEDFRRDPTLEAQPRRQQPRREEPHLDRMRAAPPRANVVHQQEANFNHQVVDRPRINPEHRSRDRPDAEQINAAAGRRVAAPMRQPTGGAQRPGQRPPAEAARAAALARERRGA</sequence>
<feature type="compositionally biased region" description="Basic and acidic residues" evidence="9">
    <location>
        <begin position="508"/>
        <end position="526"/>
    </location>
</feature>
<proteinExistence type="predicted"/>
<evidence type="ECO:0000256" key="5">
    <source>
        <dbReference type="ARBA" id="ARBA00022771"/>
    </source>
</evidence>
<dbReference type="SUPFAM" id="SSF57850">
    <property type="entry name" value="RING/U-box"/>
    <property type="match status" value="2"/>
</dbReference>
<feature type="domain" description="RING-type" evidence="10">
    <location>
        <begin position="41"/>
        <end position="262"/>
    </location>
</feature>
<evidence type="ECO:0000256" key="7">
    <source>
        <dbReference type="ARBA" id="ARBA00022833"/>
    </source>
</evidence>
<feature type="compositionally biased region" description="Low complexity" evidence="9">
    <location>
        <begin position="548"/>
        <end position="565"/>
    </location>
</feature>
<keyword evidence="6" id="KW-0833">Ubl conjugation pathway</keyword>
<reference evidence="11 12" key="1">
    <citation type="submission" date="2019-11" db="EMBL/GenBank/DDBJ databases">
        <title>Venturia inaequalis Genome Resource.</title>
        <authorList>
            <person name="Lichtner F.J."/>
        </authorList>
    </citation>
    <scope>NUCLEOTIDE SEQUENCE [LARGE SCALE GENOMIC DNA]</scope>
    <source>
        <strain evidence="11">Bline_iso_100314</strain>
    </source>
</reference>
<dbReference type="InterPro" id="IPR051628">
    <property type="entry name" value="LUBAC_E3_Ligases"/>
</dbReference>
<feature type="region of interest" description="Disordered" evidence="9">
    <location>
        <begin position="498"/>
        <end position="572"/>
    </location>
</feature>
<dbReference type="CDD" id="cd20339">
    <property type="entry name" value="BRcat_RBR_RNF216"/>
    <property type="match status" value="1"/>
</dbReference>
<evidence type="ECO:0000259" key="10">
    <source>
        <dbReference type="PROSITE" id="PS51873"/>
    </source>
</evidence>
<comment type="pathway">
    <text evidence="1">Protein modification; protein ubiquitination.</text>
</comment>
<dbReference type="GO" id="GO:0008270">
    <property type="term" value="F:zinc ion binding"/>
    <property type="evidence" value="ECO:0007669"/>
    <property type="project" value="UniProtKB-KW"/>
</dbReference>
<dbReference type="PANTHER" id="PTHR22770:SF47">
    <property type="entry name" value="E3 UBIQUITIN-PROTEIN LIGASE RNF216"/>
    <property type="match status" value="1"/>
</dbReference>
<comment type="caution">
    <text evidence="11">The sequence shown here is derived from an EMBL/GenBank/DDBJ whole genome shotgun (WGS) entry which is preliminary data.</text>
</comment>
<evidence type="ECO:0000313" key="12">
    <source>
        <dbReference type="Proteomes" id="UP000433883"/>
    </source>
</evidence>
<evidence type="ECO:0000313" key="11">
    <source>
        <dbReference type="EMBL" id="KAE9963231.1"/>
    </source>
</evidence>
<dbReference type="GO" id="GO:0016740">
    <property type="term" value="F:transferase activity"/>
    <property type="evidence" value="ECO:0007669"/>
    <property type="project" value="UniProtKB-KW"/>
</dbReference>
<dbReference type="EMBL" id="WNWQ01000877">
    <property type="protein sequence ID" value="KAE9963231.1"/>
    <property type="molecule type" value="Genomic_DNA"/>
</dbReference>
<dbReference type="Proteomes" id="UP000433883">
    <property type="component" value="Unassembled WGS sequence"/>
</dbReference>
<protein>
    <recommendedName>
        <fullName evidence="10">RING-type domain-containing protein</fullName>
    </recommendedName>
</protein>
<gene>
    <name evidence="11" type="ORF">BLS_009506</name>
</gene>
<feature type="compositionally biased region" description="Basic and acidic residues" evidence="9">
    <location>
        <begin position="457"/>
        <end position="467"/>
    </location>
</feature>
<keyword evidence="3" id="KW-0479">Metal-binding</keyword>
<dbReference type="Gene3D" id="1.20.120.1750">
    <property type="match status" value="1"/>
</dbReference>
<evidence type="ECO:0000256" key="8">
    <source>
        <dbReference type="SAM" id="Coils"/>
    </source>
</evidence>
<evidence type="ECO:0000256" key="6">
    <source>
        <dbReference type="ARBA" id="ARBA00022786"/>
    </source>
</evidence>
<dbReference type="InterPro" id="IPR044066">
    <property type="entry name" value="TRIAD_supradom"/>
</dbReference>